<accession>A0A176VE98</accession>
<protein>
    <submittedName>
        <fullName evidence="1">Uncharacterized protein</fullName>
    </submittedName>
</protein>
<proteinExistence type="predicted"/>
<comment type="caution">
    <text evidence="1">The sequence shown here is derived from an EMBL/GenBank/DDBJ whole genome shotgun (WGS) entry which is preliminary data.</text>
</comment>
<dbReference type="Proteomes" id="UP000077202">
    <property type="component" value="Unassembled WGS sequence"/>
</dbReference>
<organism evidence="1 2">
    <name type="scientific">Marchantia polymorpha subsp. ruderalis</name>
    <dbReference type="NCBI Taxonomy" id="1480154"/>
    <lineage>
        <taxon>Eukaryota</taxon>
        <taxon>Viridiplantae</taxon>
        <taxon>Streptophyta</taxon>
        <taxon>Embryophyta</taxon>
        <taxon>Marchantiophyta</taxon>
        <taxon>Marchantiopsida</taxon>
        <taxon>Marchantiidae</taxon>
        <taxon>Marchantiales</taxon>
        <taxon>Marchantiaceae</taxon>
        <taxon>Marchantia</taxon>
    </lineage>
</organism>
<gene>
    <name evidence="1" type="ORF">AXG93_394s1020</name>
</gene>
<evidence type="ECO:0000313" key="2">
    <source>
        <dbReference type="Proteomes" id="UP000077202"/>
    </source>
</evidence>
<evidence type="ECO:0000313" key="1">
    <source>
        <dbReference type="EMBL" id="OAE19150.1"/>
    </source>
</evidence>
<keyword evidence="2" id="KW-1185">Reference proteome</keyword>
<dbReference type="EMBL" id="LVLJ01003924">
    <property type="protein sequence ID" value="OAE19150.1"/>
    <property type="molecule type" value="Genomic_DNA"/>
</dbReference>
<name>A0A176VE98_MARPO</name>
<reference evidence="1" key="1">
    <citation type="submission" date="2016-03" db="EMBL/GenBank/DDBJ databases">
        <title>Mechanisms controlling the formation of the plant cell surface in tip-growing cells are functionally conserved among land plants.</title>
        <authorList>
            <person name="Honkanen S."/>
            <person name="Jones V.A."/>
            <person name="Morieri G."/>
            <person name="Champion C."/>
            <person name="Hetherington A.J."/>
            <person name="Kelly S."/>
            <person name="Saint-Marcoux D."/>
            <person name="Proust H."/>
            <person name="Prescott H."/>
            <person name="Dolan L."/>
        </authorList>
    </citation>
    <scope>NUCLEOTIDE SEQUENCE [LARGE SCALE GENOMIC DNA]</scope>
    <source>
        <tissue evidence="1">Whole gametophyte</tissue>
    </source>
</reference>
<sequence length="134" mass="14304">MALQEGNAPLPASGNWEMSSVDFPQEFVAKKASNSGSTRDEPAVALPRFWITVRSLMSLEQLEVKCVADEAWYNDDVAIYRNTPSGPSGGFEVVAAGEAGAVVRIVRLVGDLPPSAVHLAGRYRGVRGGVCRSL</sequence>
<dbReference type="AlphaFoldDB" id="A0A176VE98"/>